<dbReference type="InterPro" id="IPR036116">
    <property type="entry name" value="FN3_sf"/>
</dbReference>
<sequence length="549" mass="61539">MLKLFCLLFALLFMPSIFANQAMLATSVYYLSSPGSGPTTINALLNQTDDTGKLQVRWADYAGEGAVYKLEISLAGSSSWQTIYQGENLYARQEQVLPSNSYNLRLSCSGSALCLPDDYIALTIGVVSYEAPALAISESADSLYWSVPAEAEHFELEVLTCESACSIDELSPWQSLENAVSSSVNTYPLNTLSTQHYAFRVKACSQLNQCGAWSNAVAYDNTKPRLITYEWRPSVIVQGQEAALYFNVKNAEYCNIWLIEPIDENLEVTGLGSNAHSSIRSDYLPGKYTANGYCSDSNFNKVPDFEGLPETYGNYLRSSLTVLSEPDGIHIPNIMLNNNGTEVHWDNSKIQNTQIYYIQYGTCENECSDSTSVSWNPATSAHMAAHPSSLLLDWYKFNKGYHYAFKIKGCPETGSQDNCYGWSNKVYFTIPNPIEIYLDISESKQVLRWEKTSAEHHYELELASCQQDCSQEKNLNWQSLNNQLDYNRTSYELPDLAEAYYAFRVRACNSVSECDTWSALVHWNKSDQEPTPETNSIKTELLGAPISRS</sequence>
<dbReference type="AlphaFoldDB" id="A0AAF0CA65"/>
<reference evidence="3 4" key="1">
    <citation type="journal article" date="2015" name="Genome Announc.">
        <title>Draft Genome Sequences of Marine Isolates of Thalassomonas viridans and Thalassomonas actiniarum.</title>
        <authorList>
            <person name="Olonade I."/>
            <person name="van Zyl L.J."/>
            <person name="Trindade M."/>
        </authorList>
    </citation>
    <scope>NUCLEOTIDE SEQUENCE [LARGE SCALE GENOMIC DNA]</scope>
    <source>
        <strain evidence="3 4">XOM25</strain>
    </source>
</reference>
<dbReference type="KEGG" id="tvd:SG34_006365"/>
<proteinExistence type="predicted"/>
<dbReference type="RefSeq" id="WP_044839126.1">
    <property type="nucleotide sequence ID" value="NZ_CP059733.1"/>
</dbReference>
<organism evidence="3 4">
    <name type="scientific">Thalassomonas viridans</name>
    <dbReference type="NCBI Taxonomy" id="137584"/>
    <lineage>
        <taxon>Bacteria</taxon>
        <taxon>Pseudomonadati</taxon>
        <taxon>Pseudomonadota</taxon>
        <taxon>Gammaproteobacteria</taxon>
        <taxon>Alteromonadales</taxon>
        <taxon>Colwelliaceae</taxon>
        <taxon>Thalassomonas</taxon>
    </lineage>
</organism>
<feature type="region of interest" description="Disordered" evidence="1">
    <location>
        <begin position="526"/>
        <end position="549"/>
    </location>
</feature>
<reference evidence="3 4" key="2">
    <citation type="journal article" date="2022" name="Mar. Drugs">
        <title>Bioassay-Guided Fractionation Leads to the Detection of Cholic Acid Generated by the Rare Thalassomonas sp.</title>
        <authorList>
            <person name="Pheiffer F."/>
            <person name="Schneider Y.K."/>
            <person name="Hansen E.H."/>
            <person name="Andersen J.H."/>
            <person name="Isaksson J."/>
            <person name="Busche T."/>
            <person name="R C."/>
            <person name="Kalinowski J."/>
            <person name="Zyl L.V."/>
            <person name="Trindade M."/>
        </authorList>
    </citation>
    <scope>NUCLEOTIDE SEQUENCE [LARGE SCALE GENOMIC DNA]</scope>
    <source>
        <strain evidence="3 4">XOM25</strain>
    </source>
</reference>
<dbReference type="InterPro" id="IPR013783">
    <property type="entry name" value="Ig-like_fold"/>
</dbReference>
<keyword evidence="2" id="KW-0732">Signal</keyword>
<keyword evidence="4" id="KW-1185">Reference proteome</keyword>
<evidence type="ECO:0000256" key="1">
    <source>
        <dbReference type="SAM" id="MobiDB-lite"/>
    </source>
</evidence>
<gene>
    <name evidence="3" type="ORF">SG34_006365</name>
</gene>
<dbReference type="SUPFAM" id="SSF49265">
    <property type="entry name" value="Fibronectin type III"/>
    <property type="match status" value="1"/>
</dbReference>
<name>A0AAF0CA65_9GAMM</name>
<feature type="chain" id="PRO_5042119589" description="Fibronectin type-III domain-containing protein" evidence="2">
    <location>
        <begin position="20"/>
        <end position="549"/>
    </location>
</feature>
<dbReference type="Gene3D" id="2.60.40.10">
    <property type="entry name" value="Immunoglobulins"/>
    <property type="match status" value="1"/>
</dbReference>
<dbReference type="EMBL" id="CP059733">
    <property type="protein sequence ID" value="WDE06538.1"/>
    <property type="molecule type" value="Genomic_DNA"/>
</dbReference>
<dbReference type="Proteomes" id="UP000032352">
    <property type="component" value="Chromosome"/>
</dbReference>
<feature type="signal peptide" evidence="2">
    <location>
        <begin position="1"/>
        <end position="19"/>
    </location>
</feature>
<accession>A0AAF0CA65</accession>
<evidence type="ECO:0000313" key="3">
    <source>
        <dbReference type="EMBL" id="WDE06538.1"/>
    </source>
</evidence>
<evidence type="ECO:0008006" key="5">
    <source>
        <dbReference type="Google" id="ProtNLM"/>
    </source>
</evidence>
<evidence type="ECO:0000313" key="4">
    <source>
        <dbReference type="Proteomes" id="UP000032352"/>
    </source>
</evidence>
<feature type="compositionally biased region" description="Polar residues" evidence="1">
    <location>
        <begin position="529"/>
        <end position="538"/>
    </location>
</feature>
<protein>
    <recommendedName>
        <fullName evidence="5">Fibronectin type-III domain-containing protein</fullName>
    </recommendedName>
</protein>
<evidence type="ECO:0000256" key="2">
    <source>
        <dbReference type="SAM" id="SignalP"/>
    </source>
</evidence>